<evidence type="ECO:0000256" key="3">
    <source>
        <dbReference type="ARBA" id="ARBA00022454"/>
    </source>
</evidence>
<comment type="subcellular location">
    <subcellularLocation>
        <location evidence="2">Chromosome</location>
        <location evidence="2">Telomere</location>
    </subcellularLocation>
    <subcellularLocation>
        <location evidence="1">Nucleus</location>
    </subcellularLocation>
</comment>
<proteinExistence type="inferred from homology"/>
<dbReference type="Proteomes" id="UP000261520">
    <property type="component" value="Unplaced"/>
</dbReference>
<dbReference type="GO" id="GO:0032211">
    <property type="term" value="P:negative regulation of telomere maintenance via telomerase"/>
    <property type="evidence" value="ECO:0007669"/>
    <property type="project" value="TreeGrafter"/>
</dbReference>
<evidence type="ECO:0000256" key="6">
    <source>
        <dbReference type="ARBA" id="ARBA00023242"/>
    </source>
</evidence>
<dbReference type="GO" id="GO:0042162">
    <property type="term" value="F:telomeric DNA binding"/>
    <property type="evidence" value="ECO:0007669"/>
    <property type="project" value="TreeGrafter"/>
</dbReference>
<dbReference type="GO" id="GO:0003697">
    <property type="term" value="F:single-stranded DNA binding"/>
    <property type="evidence" value="ECO:0007669"/>
    <property type="project" value="InterPro"/>
</dbReference>
<keyword evidence="12" id="KW-1185">Reference proteome</keyword>
<reference evidence="11" key="2">
    <citation type="submission" date="2025-09" db="UniProtKB">
        <authorList>
            <consortium name="Ensembl"/>
        </authorList>
    </citation>
    <scope>IDENTIFICATION</scope>
</reference>
<protein>
    <recommendedName>
        <fullName evidence="8">CST complex subunit TEN1</fullName>
    </recommendedName>
    <alternativeName>
        <fullName evidence="10">Protein telomeric pathways with STN1 homolog</fullName>
    </alternativeName>
    <alternativeName>
        <fullName evidence="9">Telomere length regulation protein TEN1 homolog</fullName>
    </alternativeName>
</protein>
<dbReference type="GO" id="GO:0010521">
    <property type="term" value="F:telomerase inhibitor activity"/>
    <property type="evidence" value="ECO:0007669"/>
    <property type="project" value="TreeGrafter"/>
</dbReference>
<name>A0A3B4ADG0_9GOBI</name>
<evidence type="ECO:0000256" key="4">
    <source>
        <dbReference type="ARBA" id="ARBA00022895"/>
    </source>
</evidence>
<sequence>MLPPAAVYQFPWELNSGSEQEGDSVRTFGKWVTCLLTQYDPEKSLATLSTHHSSKHHCVIVHTLFVEPFDAVTGAQYIVLGELENIEGKSVGVMVRARVLNCVDGANIALLQRAINDQRRFLEERKPAVKGGD</sequence>
<dbReference type="InterPro" id="IPR029146">
    <property type="entry name" value="Ten1_animal_plant"/>
</dbReference>
<dbReference type="GO" id="GO:1990879">
    <property type="term" value="C:CST complex"/>
    <property type="evidence" value="ECO:0007669"/>
    <property type="project" value="InterPro"/>
</dbReference>
<evidence type="ECO:0000256" key="7">
    <source>
        <dbReference type="ARBA" id="ARBA00061044"/>
    </source>
</evidence>
<keyword evidence="5" id="KW-0238">DNA-binding</keyword>
<dbReference type="Gene3D" id="2.40.50.140">
    <property type="entry name" value="Nucleic acid-binding proteins"/>
    <property type="match status" value="1"/>
</dbReference>
<comment type="similarity">
    <text evidence="7">Belongs to the TEN1 family.</text>
</comment>
<accession>A0A3B4ADG0</accession>
<dbReference type="FunFam" id="2.40.50.140:FF:000203">
    <property type="entry name" value="TEN1 subunit of CST complex"/>
    <property type="match status" value="1"/>
</dbReference>
<evidence type="ECO:0000256" key="1">
    <source>
        <dbReference type="ARBA" id="ARBA00004123"/>
    </source>
</evidence>
<dbReference type="Ensembl" id="ENSPMGT00000015710.1">
    <property type="protein sequence ID" value="ENSPMGP00000014735.1"/>
    <property type="gene ID" value="ENSPMGG00000012072.1"/>
</dbReference>
<dbReference type="STRING" id="409849.ENSPMGP00000014735"/>
<evidence type="ECO:0000256" key="10">
    <source>
        <dbReference type="ARBA" id="ARBA00079840"/>
    </source>
</evidence>
<evidence type="ECO:0000256" key="2">
    <source>
        <dbReference type="ARBA" id="ARBA00004574"/>
    </source>
</evidence>
<dbReference type="PANTHER" id="PTHR33905">
    <property type="entry name" value="CST COMPLEX SUBUNIT TEN1"/>
    <property type="match status" value="1"/>
</dbReference>
<evidence type="ECO:0000313" key="12">
    <source>
        <dbReference type="Proteomes" id="UP000261520"/>
    </source>
</evidence>
<evidence type="ECO:0000256" key="9">
    <source>
        <dbReference type="ARBA" id="ARBA00078215"/>
    </source>
</evidence>
<dbReference type="Pfam" id="PF15490">
    <property type="entry name" value="Ten1_2"/>
    <property type="match status" value="1"/>
</dbReference>
<keyword evidence="6" id="KW-0539">Nucleus</keyword>
<keyword evidence="4" id="KW-0779">Telomere</keyword>
<dbReference type="AlphaFoldDB" id="A0A3B4ADG0"/>
<dbReference type="InterPro" id="IPR012340">
    <property type="entry name" value="NA-bd_OB-fold"/>
</dbReference>
<evidence type="ECO:0000256" key="8">
    <source>
        <dbReference type="ARBA" id="ARBA00068173"/>
    </source>
</evidence>
<evidence type="ECO:0000313" key="11">
    <source>
        <dbReference type="Ensembl" id="ENSPMGP00000014735.1"/>
    </source>
</evidence>
<dbReference type="PANTHER" id="PTHR33905:SF1">
    <property type="entry name" value="CST COMPLEX SUBUNIT TEN1"/>
    <property type="match status" value="1"/>
</dbReference>
<reference evidence="11" key="1">
    <citation type="submission" date="2025-08" db="UniProtKB">
        <authorList>
            <consortium name="Ensembl"/>
        </authorList>
    </citation>
    <scope>IDENTIFICATION</scope>
</reference>
<keyword evidence="3" id="KW-0158">Chromosome</keyword>
<evidence type="ECO:0000256" key="5">
    <source>
        <dbReference type="ARBA" id="ARBA00023125"/>
    </source>
</evidence>
<organism evidence="11 12">
    <name type="scientific">Periophthalmus magnuspinnatus</name>
    <dbReference type="NCBI Taxonomy" id="409849"/>
    <lineage>
        <taxon>Eukaryota</taxon>
        <taxon>Metazoa</taxon>
        <taxon>Chordata</taxon>
        <taxon>Craniata</taxon>
        <taxon>Vertebrata</taxon>
        <taxon>Euteleostomi</taxon>
        <taxon>Actinopterygii</taxon>
        <taxon>Neopterygii</taxon>
        <taxon>Teleostei</taxon>
        <taxon>Neoteleostei</taxon>
        <taxon>Acanthomorphata</taxon>
        <taxon>Gobiaria</taxon>
        <taxon>Gobiiformes</taxon>
        <taxon>Gobioidei</taxon>
        <taxon>Gobiidae</taxon>
        <taxon>Oxudercinae</taxon>
        <taxon>Periophthalmus</taxon>
    </lineage>
</organism>